<dbReference type="InterPro" id="IPR013784">
    <property type="entry name" value="Carb-bd-like_fold"/>
</dbReference>
<evidence type="ECO:0000256" key="5">
    <source>
        <dbReference type="ARBA" id="ARBA00022490"/>
    </source>
</evidence>
<comment type="similarity">
    <text evidence="3">Belongs to the disproportionating enzyme family.</text>
</comment>
<dbReference type="Proteomes" id="UP001470230">
    <property type="component" value="Unassembled WGS sequence"/>
</dbReference>
<proteinExistence type="inferred from homology"/>
<evidence type="ECO:0000256" key="7">
    <source>
        <dbReference type="ARBA" id="ARBA00022679"/>
    </source>
</evidence>
<dbReference type="SUPFAM" id="SSF51445">
    <property type="entry name" value="(Trans)glycosidases"/>
    <property type="match status" value="1"/>
</dbReference>
<organism evidence="12 13">
    <name type="scientific">Tritrichomonas musculus</name>
    <dbReference type="NCBI Taxonomy" id="1915356"/>
    <lineage>
        <taxon>Eukaryota</taxon>
        <taxon>Metamonada</taxon>
        <taxon>Parabasalia</taxon>
        <taxon>Tritrichomonadida</taxon>
        <taxon>Tritrichomonadidae</taxon>
        <taxon>Tritrichomonas</taxon>
    </lineage>
</organism>
<gene>
    <name evidence="12" type="ORF">M9Y10_030901</name>
</gene>
<reference evidence="12 13" key="1">
    <citation type="submission" date="2024-04" db="EMBL/GenBank/DDBJ databases">
        <title>Tritrichomonas musculus Genome.</title>
        <authorList>
            <person name="Alves-Ferreira E."/>
            <person name="Grigg M."/>
            <person name="Lorenzi H."/>
            <person name="Galac M."/>
        </authorList>
    </citation>
    <scope>NUCLEOTIDE SEQUENCE [LARGE SCALE GENOMIC DNA]</scope>
    <source>
        <strain evidence="12 13">EAF2021</strain>
    </source>
</reference>
<dbReference type="CDD" id="cd05467">
    <property type="entry name" value="CBM20"/>
    <property type="match status" value="1"/>
</dbReference>
<evidence type="ECO:0000313" key="12">
    <source>
        <dbReference type="EMBL" id="KAK8840343.1"/>
    </source>
</evidence>
<evidence type="ECO:0000256" key="8">
    <source>
        <dbReference type="ARBA" id="ARBA00023277"/>
    </source>
</evidence>
<keyword evidence="7" id="KW-0808">Transferase</keyword>
<comment type="caution">
    <text evidence="12">The sequence shown here is derived from an EMBL/GenBank/DDBJ whole genome shotgun (WGS) entry which is preliminary data.</text>
</comment>
<dbReference type="Pfam" id="PF02446">
    <property type="entry name" value="Glyco_hydro_77"/>
    <property type="match status" value="1"/>
</dbReference>
<dbReference type="PANTHER" id="PTHR32518">
    <property type="match status" value="1"/>
</dbReference>
<feature type="domain" description="CBM20" evidence="11">
    <location>
        <begin position="1"/>
        <end position="108"/>
    </location>
</feature>
<dbReference type="InterPro" id="IPR003385">
    <property type="entry name" value="Glyco_hydro_77"/>
</dbReference>
<evidence type="ECO:0000256" key="3">
    <source>
        <dbReference type="ARBA" id="ARBA00005684"/>
    </source>
</evidence>
<evidence type="ECO:0000256" key="4">
    <source>
        <dbReference type="ARBA" id="ARBA00012560"/>
    </source>
</evidence>
<evidence type="ECO:0000256" key="9">
    <source>
        <dbReference type="ARBA" id="ARBA00031423"/>
    </source>
</evidence>
<dbReference type="SUPFAM" id="SSF49452">
    <property type="entry name" value="Starch-binding domain-like"/>
    <property type="match status" value="2"/>
</dbReference>
<protein>
    <recommendedName>
        <fullName evidence="4">4-alpha-glucanotransferase</fullName>
        <ecNumber evidence="4">2.4.1.25</ecNumber>
    </recommendedName>
    <alternativeName>
        <fullName evidence="9">Amylomaltase</fullName>
    </alternativeName>
    <alternativeName>
        <fullName evidence="10">Disproportionating enzyme</fullName>
    </alternativeName>
</protein>
<comment type="subcellular location">
    <subcellularLocation>
        <location evidence="2">Cytoplasm</location>
    </subcellularLocation>
</comment>
<name>A0ABR2H2A4_9EUKA</name>
<comment type="catalytic activity">
    <reaction evidence="1">
        <text>Transfers a segment of a (1-&gt;4)-alpha-D-glucan to a new position in an acceptor, which may be glucose or a (1-&gt;4)-alpha-D-glucan.</text>
        <dbReference type="EC" id="2.4.1.25"/>
    </reaction>
</comment>
<dbReference type="InterPro" id="IPR017853">
    <property type="entry name" value="GH"/>
</dbReference>
<dbReference type="Gene3D" id="2.60.40.10">
    <property type="entry name" value="Immunoglobulins"/>
    <property type="match status" value="2"/>
</dbReference>
<dbReference type="PROSITE" id="PS51166">
    <property type="entry name" value="CBM20"/>
    <property type="match status" value="2"/>
</dbReference>
<sequence length="926" mass="108776">MSHRTGVNILFRINYHTNFGQNLMICGSIPELGNWKRPIPMTYHALNDEWSLIINIPHPKNDITINYKYIVDNLGKHTYEPQKDHVINISRTSEDVTFEIIDTYQWSDHILDAYSRSAFVDAIHRRNSPKHVNYILTPKTPLEIFFSCMAPNLKSNEKLVVIGSCPELGCWDPKKAVELLDNDFPTFSACISLNKSSLPFEYKYAIIRQSGEVIWDGNSNLRSNILSDPNSPGKTVLCLNQYFINPEKSLFHGFGIYAPLFSLRTSDSCGIGQFTDIKKLVDLCNKIGSSMIQLLPINDTTDKGDWNDCYPYRQVSCFALHPVYIDLLHITPNLPSKLVEEIKAFARKQEEEKWLNYPDVYQFKRSKLHQIYELIKPSLQGDVKFNDFKKVNSDWLDSYCLYCLFRDRFGTSDFHTWPEHRTINDFEIESLTKQHEKELEFLYWLQFVCDQQFGEVNKYAAEHHVALKGDLPIGVHLNSVECWAHPRNFRLDMCAGAPPDAFSDQGQNWSFPTYDWDYMEKDNYRWWTRRLERMSSLFHALRVDHILGFFRIWEIPRATCVTGMLGHFFPCNATSRNELLNRGLWDIDRYVKPYVRWHLLSSKFGNEAEWVSRNFFNSRNCDAADDWYDFKDEFNSEKKIVAACQQMFKDDPEKYRHYRTCLLQLIDDVLMVKDPVLPDVFHPRTEITIEHIELTPNGHKNFYSPSWLELPEPQKSIIKEFYHEFTYKRQNNLWVTKAKPKLQLLKNSTNMLICAEDLGQLTDSILEAIESEALLSLRVQRMSKDPKKDFDDFQSFSYLSVCCPSTHDCSSLRGWWEENSDVINKFWNKQFGMPDSPCKHCEPWVSESILKQHLFSNSMWAIFLLQDVTGITQNFRRQTPMEEQINFPSDPEHKWKYRYPYTLEELINDNEFTSKVHELCSISNRI</sequence>
<evidence type="ECO:0000256" key="10">
    <source>
        <dbReference type="ARBA" id="ARBA00031501"/>
    </source>
</evidence>
<dbReference type="Gene3D" id="3.20.20.80">
    <property type="entry name" value="Glycosidases"/>
    <property type="match status" value="2"/>
</dbReference>
<evidence type="ECO:0000259" key="11">
    <source>
        <dbReference type="PROSITE" id="PS51166"/>
    </source>
</evidence>
<feature type="domain" description="CBM20" evidence="11">
    <location>
        <begin position="136"/>
        <end position="244"/>
    </location>
</feature>
<evidence type="ECO:0000256" key="1">
    <source>
        <dbReference type="ARBA" id="ARBA00000439"/>
    </source>
</evidence>
<evidence type="ECO:0000313" key="13">
    <source>
        <dbReference type="Proteomes" id="UP001470230"/>
    </source>
</evidence>
<dbReference type="Pfam" id="PF00686">
    <property type="entry name" value="CBM_20"/>
    <property type="match status" value="2"/>
</dbReference>
<evidence type="ECO:0000256" key="6">
    <source>
        <dbReference type="ARBA" id="ARBA00022676"/>
    </source>
</evidence>
<dbReference type="SMART" id="SM01065">
    <property type="entry name" value="CBM_2"/>
    <property type="match status" value="2"/>
</dbReference>
<keyword evidence="13" id="KW-1185">Reference proteome</keyword>
<keyword evidence="6" id="KW-0328">Glycosyltransferase</keyword>
<accession>A0ABR2H2A4</accession>
<evidence type="ECO:0000256" key="2">
    <source>
        <dbReference type="ARBA" id="ARBA00004496"/>
    </source>
</evidence>
<dbReference type="EMBL" id="JAPFFF010000047">
    <property type="protein sequence ID" value="KAK8840343.1"/>
    <property type="molecule type" value="Genomic_DNA"/>
</dbReference>
<dbReference type="InterPro" id="IPR002044">
    <property type="entry name" value="CBM20"/>
</dbReference>
<keyword evidence="8" id="KW-0119">Carbohydrate metabolism</keyword>
<dbReference type="PANTHER" id="PTHR32518:SF3">
    <property type="entry name" value="4-ALPHA-GLUCANOTRANSFERASE"/>
    <property type="match status" value="1"/>
</dbReference>
<dbReference type="EC" id="2.4.1.25" evidence="4"/>
<dbReference type="InterPro" id="IPR013783">
    <property type="entry name" value="Ig-like_fold"/>
</dbReference>
<keyword evidence="5" id="KW-0963">Cytoplasm</keyword>